<evidence type="ECO:0000313" key="2">
    <source>
        <dbReference type="EMBL" id="GHB29327.1"/>
    </source>
</evidence>
<sequence>MNVVLPDHAAERLDRGNRVPTVPTGVSVTGMTSRFADHPRAVLDRPGGAARAAVLNLVGALAPAGTWRPRESGATPRSEGRPHTEMLDAITGS</sequence>
<comment type="caution">
    <text evidence="2">The sequence shown here is derived from an EMBL/GenBank/DDBJ whole genome shotgun (WGS) entry which is preliminary data.</text>
</comment>
<name>A0ABQ3EBY9_9ACTN</name>
<evidence type="ECO:0000256" key="1">
    <source>
        <dbReference type="SAM" id="MobiDB-lite"/>
    </source>
</evidence>
<accession>A0ABQ3EBY9</accession>
<dbReference type="EMBL" id="BMVO01000034">
    <property type="protein sequence ID" value="GHB29327.1"/>
    <property type="molecule type" value="Genomic_DNA"/>
</dbReference>
<dbReference type="RefSeq" id="WP_138896590.1">
    <property type="nucleotide sequence ID" value="NZ_BMVO01000034.1"/>
</dbReference>
<proteinExistence type="predicted"/>
<dbReference type="Proteomes" id="UP000599437">
    <property type="component" value="Unassembled WGS sequence"/>
</dbReference>
<gene>
    <name evidence="2" type="ORF">GCM10010346_61020</name>
</gene>
<protein>
    <submittedName>
        <fullName evidence="2">Uncharacterized protein</fullName>
    </submittedName>
</protein>
<feature type="region of interest" description="Disordered" evidence="1">
    <location>
        <begin position="66"/>
        <end position="93"/>
    </location>
</feature>
<reference evidence="3" key="1">
    <citation type="journal article" date="2019" name="Int. J. Syst. Evol. Microbiol.">
        <title>The Global Catalogue of Microorganisms (GCM) 10K type strain sequencing project: providing services to taxonomists for standard genome sequencing and annotation.</title>
        <authorList>
            <consortium name="The Broad Institute Genomics Platform"/>
            <consortium name="The Broad Institute Genome Sequencing Center for Infectious Disease"/>
            <person name="Wu L."/>
            <person name="Ma J."/>
        </authorList>
    </citation>
    <scope>NUCLEOTIDE SEQUENCE [LARGE SCALE GENOMIC DNA]</scope>
    <source>
        <strain evidence="3">JCM 4737</strain>
    </source>
</reference>
<evidence type="ECO:0000313" key="3">
    <source>
        <dbReference type="Proteomes" id="UP000599437"/>
    </source>
</evidence>
<keyword evidence="3" id="KW-1185">Reference proteome</keyword>
<organism evidence="2 3">
    <name type="scientific">Streptomyces chryseus</name>
    <dbReference type="NCBI Taxonomy" id="68186"/>
    <lineage>
        <taxon>Bacteria</taxon>
        <taxon>Bacillati</taxon>
        <taxon>Actinomycetota</taxon>
        <taxon>Actinomycetes</taxon>
        <taxon>Kitasatosporales</taxon>
        <taxon>Streptomycetaceae</taxon>
        <taxon>Streptomyces</taxon>
    </lineage>
</organism>